<dbReference type="PANTHER" id="PTHR44591:SF3">
    <property type="entry name" value="RESPONSE REGULATORY DOMAIN-CONTAINING PROTEIN"/>
    <property type="match status" value="1"/>
</dbReference>
<organism evidence="4 5">
    <name type="scientific">Candidatus Minimicrobia naudis</name>
    <dbReference type="NCBI Taxonomy" id="2841263"/>
    <lineage>
        <taxon>Bacteria</taxon>
        <taxon>Candidatus Saccharimonadota</taxon>
        <taxon>Candidatus Saccharimonadota incertae sedis</taxon>
        <taxon>Candidatus Minimicrobia</taxon>
    </lineage>
</organism>
<evidence type="ECO:0000259" key="3">
    <source>
        <dbReference type="PROSITE" id="PS50110"/>
    </source>
</evidence>
<dbReference type="InterPro" id="IPR011006">
    <property type="entry name" value="CheY-like_superfamily"/>
</dbReference>
<evidence type="ECO:0000313" key="5">
    <source>
        <dbReference type="Proteomes" id="UP000679129"/>
    </source>
</evidence>
<feature type="modified residue" description="4-aspartylphosphate" evidence="2">
    <location>
        <position position="54"/>
    </location>
</feature>
<dbReference type="GO" id="GO:0000160">
    <property type="term" value="P:phosphorelay signal transduction system"/>
    <property type="evidence" value="ECO:0007669"/>
    <property type="project" value="InterPro"/>
</dbReference>
<dbReference type="Proteomes" id="UP000679129">
    <property type="component" value="Chromosome"/>
</dbReference>
<dbReference type="Gene3D" id="3.40.50.2300">
    <property type="match status" value="1"/>
</dbReference>
<dbReference type="SUPFAM" id="SSF52172">
    <property type="entry name" value="CheY-like"/>
    <property type="match status" value="1"/>
</dbReference>
<evidence type="ECO:0000256" key="2">
    <source>
        <dbReference type="PROSITE-ProRule" id="PRU00169"/>
    </source>
</evidence>
<dbReference type="InterPro" id="IPR050595">
    <property type="entry name" value="Bact_response_regulator"/>
</dbReference>
<evidence type="ECO:0000313" key="4">
    <source>
        <dbReference type="EMBL" id="QWQ32755.1"/>
    </source>
</evidence>
<keyword evidence="1 2" id="KW-0597">Phosphoprotein</keyword>
<dbReference type="EMBL" id="CP076460">
    <property type="protein sequence ID" value="QWQ32755.1"/>
    <property type="molecule type" value="Genomic_DNA"/>
</dbReference>
<dbReference type="AlphaFoldDB" id="A0A8F1MCV4"/>
<accession>A0A8F1MCV4</accession>
<protein>
    <submittedName>
        <fullName evidence="4">Response regulator</fullName>
    </submittedName>
</protein>
<dbReference type="InterPro" id="IPR001789">
    <property type="entry name" value="Sig_transdc_resp-reg_receiver"/>
</dbReference>
<proteinExistence type="predicted"/>
<reference evidence="4" key="1">
    <citation type="submission" date="2021-06" db="EMBL/GenBank/DDBJ databases">
        <title>An adapted protocol for Saccharibacteria cultivation: two new species join this phylum of Candidate Phyla Radiations.</title>
        <authorList>
            <person name="Ibrahim A."/>
            <person name="Maatouk M."/>
            <person name="Zgheib R."/>
            <person name="Haddad G."/>
            <person name="Bou Khalil J."/>
            <person name="Raoult D."/>
            <person name="Bittar F."/>
        </authorList>
    </citation>
    <scope>NUCLEOTIDE SEQUENCE</scope>
    <source>
        <strain evidence="4">IHU1</strain>
    </source>
</reference>
<sequence length="126" mass="14489">MMIKTILCVEDDRFIGEMYVRSLQKAGYDVTWVVDGNDGLVAARNQNFDLIILDLMLPEQRGDQILDALRNNNVDLVPNSKILIMTNFEQDEASRKSVMSRVDGYLIKADITPRNLIEVVKQMERR</sequence>
<dbReference type="PROSITE" id="PS50110">
    <property type="entry name" value="RESPONSE_REGULATORY"/>
    <property type="match status" value="1"/>
</dbReference>
<dbReference type="Pfam" id="PF00072">
    <property type="entry name" value="Response_reg"/>
    <property type="match status" value="1"/>
</dbReference>
<dbReference type="PANTHER" id="PTHR44591">
    <property type="entry name" value="STRESS RESPONSE REGULATOR PROTEIN 1"/>
    <property type="match status" value="1"/>
</dbReference>
<dbReference type="KEGG" id="mnd:KOY48_02020"/>
<gene>
    <name evidence="4" type="ORF">KOY48_02020</name>
</gene>
<keyword evidence="5" id="KW-1185">Reference proteome</keyword>
<feature type="domain" description="Response regulatory" evidence="3">
    <location>
        <begin position="5"/>
        <end position="123"/>
    </location>
</feature>
<dbReference type="SMART" id="SM00448">
    <property type="entry name" value="REC"/>
    <property type="match status" value="1"/>
</dbReference>
<evidence type="ECO:0000256" key="1">
    <source>
        <dbReference type="ARBA" id="ARBA00022553"/>
    </source>
</evidence>
<name>A0A8F1MCV4_9BACT</name>